<accession>A0A1X2IWC3</accession>
<keyword evidence="6 7" id="KW-0539">Nucleus</keyword>
<gene>
    <name evidence="12" type="ORF">BCR42DRAFT_367034</name>
</gene>
<feature type="domain" description="60S ribosomal export protein NMD3 SH3" evidence="11">
    <location>
        <begin position="245"/>
        <end position="292"/>
    </location>
</feature>
<comment type="similarity">
    <text evidence="1 7">Belongs to the NMD3 family.</text>
</comment>
<dbReference type="Proteomes" id="UP000193560">
    <property type="component" value="Unassembled WGS sequence"/>
</dbReference>
<dbReference type="STRING" id="90262.A0A1X2IWC3"/>
<dbReference type="PANTHER" id="PTHR12746">
    <property type="entry name" value="NONSENSE-MEDIATED MRNA DECAY PROTEIN 3"/>
    <property type="match status" value="1"/>
</dbReference>
<evidence type="ECO:0000256" key="1">
    <source>
        <dbReference type="ARBA" id="ARBA00009794"/>
    </source>
</evidence>
<dbReference type="PANTHER" id="PTHR12746:SF2">
    <property type="entry name" value="60S RIBOSOMAL EXPORT PROTEIN NMD3"/>
    <property type="match status" value="1"/>
</dbReference>
<feature type="compositionally biased region" description="Acidic residues" evidence="8">
    <location>
        <begin position="484"/>
        <end position="504"/>
    </location>
</feature>
<protein>
    <recommendedName>
        <fullName evidence="2 7">60S ribosomal export protein NMD3</fullName>
    </recommendedName>
</protein>
<organism evidence="12 13">
    <name type="scientific">Absidia repens</name>
    <dbReference type="NCBI Taxonomy" id="90262"/>
    <lineage>
        <taxon>Eukaryota</taxon>
        <taxon>Fungi</taxon>
        <taxon>Fungi incertae sedis</taxon>
        <taxon>Mucoromycota</taxon>
        <taxon>Mucoromycotina</taxon>
        <taxon>Mucoromycetes</taxon>
        <taxon>Mucorales</taxon>
        <taxon>Cunninghamellaceae</taxon>
        <taxon>Absidia</taxon>
    </lineage>
</organism>
<evidence type="ECO:0000256" key="4">
    <source>
        <dbReference type="ARBA" id="ARBA00022490"/>
    </source>
</evidence>
<evidence type="ECO:0000313" key="12">
    <source>
        <dbReference type="EMBL" id="ORZ23365.1"/>
    </source>
</evidence>
<name>A0A1X2IWC3_9FUNG</name>
<dbReference type="Pfam" id="PF04981">
    <property type="entry name" value="NMD3"/>
    <property type="match status" value="1"/>
</dbReference>
<dbReference type="GO" id="GO:0043023">
    <property type="term" value="F:ribosomal large subunit binding"/>
    <property type="evidence" value="ECO:0007669"/>
    <property type="project" value="InterPro"/>
</dbReference>
<evidence type="ECO:0000256" key="8">
    <source>
        <dbReference type="SAM" id="MobiDB-lite"/>
    </source>
</evidence>
<dbReference type="OrthoDB" id="203821at2759"/>
<comment type="subcellular location">
    <subcellularLocation>
        <location evidence="7">Cytoplasm</location>
    </subcellularLocation>
    <subcellularLocation>
        <location evidence="7">Nucleus</location>
    </subcellularLocation>
</comment>
<keyword evidence="4 7" id="KW-0963">Cytoplasm</keyword>
<dbReference type="GO" id="GO:0000055">
    <property type="term" value="P:ribosomal large subunit export from nucleus"/>
    <property type="evidence" value="ECO:0007669"/>
    <property type="project" value="TreeGrafter"/>
</dbReference>
<dbReference type="InterPro" id="IPR048898">
    <property type="entry name" value="OB_NMD3"/>
</dbReference>
<evidence type="ECO:0000256" key="7">
    <source>
        <dbReference type="RuleBase" id="RU364108"/>
    </source>
</evidence>
<evidence type="ECO:0000256" key="3">
    <source>
        <dbReference type="ARBA" id="ARBA00022448"/>
    </source>
</evidence>
<keyword evidence="5 7" id="KW-0653">Protein transport</keyword>
<comment type="caution">
    <text evidence="12">The sequence shown here is derived from an EMBL/GenBank/DDBJ whole genome shotgun (WGS) entry which is preliminary data.</text>
</comment>
<feature type="domain" description="Nmd3 N-terminal" evidence="9">
    <location>
        <begin position="14"/>
        <end position="242"/>
    </location>
</feature>
<dbReference type="AlphaFoldDB" id="A0A1X2IWC3"/>
<evidence type="ECO:0000259" key="10">
    <source>
        <dbReference type="Pfam" id="PF21192"/>
    </source>
</evidence>
<dbReference type="InterPro" id="IPR048899">
    <property type="entry name" value="NMD_SH3"/>
</dbReference>
<feature type="domain" description="60S ribosomal export protein NMD3 OB-fold" evidence="10">
    <location>
        <begin position="309"/>
        <end position="394"/>
    </location>
</feature>
<feature type="compositionally biased region" description="Polar residues" evidence="8">
    <location>
        <begin position="456"/>
        <end position="467"/>
    </location>
</feature>
<feature type="region of interest" description="Disordered" evidence="8">
    <location>
        <begin position="456"/>
        <end position="504"/>
    </location>
</feature>
<dbReference type="Pfam" id="PF21193">
    <property type="entry name" value="NMD_SH3"/>
    <property type="match status" value="1"/>
</dbReference>
<evidence type="ECO:0000256" key="5">
    <source>
        <dbReference type="ARBA" id="ARBA00022927"/>
    </source>
</evidence>
<evidence type="ECO:0000259" key="9">
    <source>
        <dbReference type="Pfam" id="PF04981"/>
    </source>
</evidence>
<dbReference type="EMBL" id="MCGE01000003">
    <property type="protein sequence ID" value="ORZ23365.1"/>
    <property type="molecule type" value="Genomic_DNA"/>
</dbReference>
<dbReference type="GO" id="GO:0015031">
    <property type="term" value="P:protein transport"/>
    <property type="evidence" value="ECO:0007669"/>
    <property type="project" value="UniProtKB-KW"/>
</dbReference>
<evidence type="ECO:0000259" key="11">
    <source>
        <dbReference type="Pfam" id="PF21193"/>
    </source>
</evidence>
<dbReference type="InterPro" id="IPR039768">
    <property type="entry name" value="Nmd3"/>
</dbReference>
<dbReference type="InterPro" id="IPR007064">
    <property type="entry name" value="Nmd3_N"/>
</dbReference>
<proteinExistence type="inferred from homology"/>
<comment type="function">
    <text evidence="7">Acts as an adapter for the XPO1/CRM1-mediated export of the 60S ribosomal subunit.</text>
</comment>
<dbReference type="GO" id="GO:0005634">
    <property type="term" value="C:nucleus"/>
    <property type="evidence" value="ECO:0007669"/>
    <property type="project" value="UniProtKB-SubCell"/>
</dbReference>
<keyword evidence="3 7" id="KW-0813">Transport</keyword>
<dbReference type="Pfam" id="PF21192">
    <property type="entry name" value="OB_NMD3"/>
    <property type="match status" value="1"/>
</dbReference>
<sequence length="528" mass="60325">MDYKPAITEQLILCPGCSIPTPPNQANMCVNCIRNEVDITDGIPKHSTIHFCKNCERYLQPPGMWVAAALESRELLSICLKKLKGLSKVRLLDAGFIWTEPHSRRIKVKLTIQKEVFANTVLQQIFEVEFVVAGQQCDECTRMAAQNTWKAVVQVRQKVEHKRTFLYLEQLILKHNAHKDTTNIKETKDGIDFYYGQRAHAIKMVEFLASVVPMKYKTSERLISTDIHTSTSKFKFTYSAEIVPICRDDLVVLPKKLANSMGGISQLLLCSRISNSIHLTDLNTLNTCEVSQNTYWRTPFTPLASNKSLIEYYVLDVEPLGTVRGKHVLADIHVARSADFGRNDDEYIARSHLGGILNPGDTVMGYDLIRSNFNNDEYDKLKLQNMPDVILVRKSYPARRKKNKQREWKIKQLGKEVDEMLPRKQDQAKMDHDMEIFLRDIEEDADFRATVNIFKSQQKNNANSPIASGNDGDDHESKEATAQGDDDDDDEEEEEDFPDISLEEMMDEMQINMDEPAYVDADDMKSAM</sequence>
<keyword evidence="13" id="KW-1185">Reference proteome</keyword>
<evidence type="ECO:0000256" key="2">
    <source>
        <dbReference type="ARBA" id="ARBA00017035"/>
    </source>
</evidence>
<evidence type="ECO:0000313" key="13">
    <source>
        <dbReference type="Proteomes" id="UP000193560"/>
    </source>
</evidence>
<reference evidence="12 13" key="1">
    <citation type="submission" date="2016-07" db="EMBL/GenBank/DDBJ databases">
        <title>Pervasive Adenine N6-methylation of Active Genes in Fungi.</title>
        <authorList>
            <consortium name="DOE Joint Genome Institute"/>
            <person name="Mondo S.J."/>
            <person name="Dannebaum R.O."/>
            <person name="Kuo R.C."/>
            <person name="Labutti K."/>
            <person name="Haridas S."/>
            <person name="Kuo A."/>
            <person name="Salamov A."/>
            <person name="Ahrendt S.R."/>
            <person name="Lipzen A."/>
            <person name="Sullivan W."/>
            <person name="Andreopoulos W.B."/>
            <person name="Clum A."/>
            <person name="Lindquist E."/>
            <person name="Daum C."/>
            <person name="Ramamoorthy G.K."/>
            <person name="Gryganskyi A."/>
            <person name="Culley D."/>
            <person name="Magnuson J.K."/>
            <person name="James T.Y."/>
            <person name="O'Malley M.A."/>
            <person name="Stajich J.E."/>
            <person name="Spatafora J.W."/>
            <person name="Visel A."/>
            <person name="Grigoriev I.V."/>
        </authorList>
    </citation>
    <scope>NUCLEOTIDE SEQUENCE [LARGE SCALE GENOMIC DNA]</scope>
    <source>
        <strain evidence="12 13">NRRL 1336</strain>
    </source>
</reference>
<evidence type="ECO:0000256" key="6">
    <source>
        <dbReference type="ARBA" id="ARBA00023242"/>
    </source>
</evidence>
<dbReference type="GO" id="GO:0005737">
    <property type="term" value="C:cytoplasm"/>
    <property type="evidence" value="ECO:0007669"/>
    <property type="project" value="UniProtKB-SubCell"/>
</dbReference>